<dbReference type="InterPro" id="IPR036236">
    <property type="entry name" value="Znf_C2H2_sf"/>
</dbReference>
<dbReference type="Gene3D" id="3.30.160.60">
    <property type="entry name" value="Classic Zinc Finger"/>
    <property type="match status" value="1"/>
</dbReference>
<dbReference type="AlphaFoldDB" id="A0A183I8P0"/>
<accession>A0A183I8P0</accession>
<dbReference type="FunFam" id="3.30.160.60:FF:000446">
    <property type="entry name" value="Zinc finger protein"/>
    <property type="match status" value="1"/>
</dbReference>
<dbReference type="InterPro" id="IPR013087">
    <property type="entry name" value="Znf_C2H2_type"/>
</dbReference>
<gene>
    <name evidence="7" type="ORF">OFLC_LOCUS16102</name>
</gene>
<reference evidence="7 8" key="2">
    <citation type="submission" date="2018-11" db="EMBL/GenBank/DDBJ databases">
        <authorList>
            <consortium name="Pathogen Informatics"/>
        </authorList>
    </citation>
    <scope>NUCLEOTIDE SEQUENCE [LARGE SCALE GENOMIC DNA]</scope>
</reference>
<feature type="domain" description="C2H2-type" evidence="6">
    <location>
        <begin position="43"/>
        <end position="71"/>
    </location>
</feature>
<sequence length="112" mass="12877">MLQSSGGLKIYISIERQYGQGGDNNGNDGRDNSSQAHTGEKPYSCPKCSYCCITKRNLDRHITNNHVREGERRGPRERKSRYRRDEYSVVIDDIEMGTIEEGEKIDHHYVLS</sequence>
<evidence type="ECO:0000259" key="6">
    <source>
        <dbReference type="PROSITE" id="PS50157"/>
    </source>
</evidence>
<keyword evidence="8" id="KW-1185">Reference proteome</keyword>
<evidence type="ECO:0000313" key="8">
    <source>
        <dbReference type="Proteomes" id="UP000267606"/>
    </source>
</evidence>
<dbReference type="GO" id="GO:0000122">
    <property type="term" value="P:negative regulation of transcription by RNA polymerase II"/>
    <property type="evidence" value="ECO:0007669"/>
    <property type="project" value="UniProtKB-ARBA"/>
</dbReference>
<evidence type="ECO:0000256" key="1">
    <source>
        <dbReference type="ARBA" id="ARBA00022723"/>
    </source>
</evidence>
<evidence type="ECO:0000256" key="4">
    <source>
        <dbReference type="PROSITE-ProRule" id="PRU00042"/>
    </source>
</evidence>
<dbReference type="PROSITE" id="PS50157">
    <property type="entry name" value="ZINC_FINGER_C2H2_2"/>
    <property type="match status" value="1"/>
</dbReference>
<dbReference type="Proteomes" id="UP000267606">
    <property type="component" value="Unassembled WGS sequence"/>
</dbReference>
<reference evidence="9" key="1">
    <citation type="submission" date="2016-06" db="UniProtKB">
        <authorList>
            <consortium name="WormBaseParasite"/>
        </authorList>
    </citation>
    <scope>IDENTIFICATION</scope>
</reference>
<dbReference type="STRING" id="387005.A0A183I8P0"/>
<evidence type="ECO:0000313" key="7">
    <source>
        <dbReference type="EMBL" id="VDP27238.1"/>
    </source>
</evidence>
<dbReference type="PROSITE" id="PS00028">
    <property type="entry name" value="ZINC_FINGER_C2H2_1"/>
    <property type="match status" value="1"/>
</dbReference>
<keyword evidence="1" id="KW-0479">Metal-binding</keyword>
<evidence type="ECO:0000256" key="5">
    <source>
        <dbReference type="SAM" id="MobiDB-lite"/>
    </source>
</evidence>
<keyword evidence="3" id="KW-0862">Zinc</keyword>
<dbReference type="SUPFAM" id="SSF57667">
    <property type="entry name" value="beta-beta-alpha zinc fingers"/>
    <property type="match status" value="1"/>
</dbReference>
<evidence type="ECO:0000256" key="3">
    <source>
        <dbReference type="ARBA" id="ARBA00022833"/>
    </source>
</evidence>
<organism evidence="9">
    <name type="scientific">Onchocerca flexuosa</name>
    <dbReference type="NCBI Taxonomy" id="387005"/>
    <lineage>
        <taxon>Eukaryota</taxon>
        <taxon>Metazoa</taxon>
        <taxon>Ecdysozoa</taxon>
        <taxon>Nematoda</taxon>
        <taxon>Chromadorea</taxon>
        <taxon>Rhabditida</taxon>
        <taxon>Spirurina</taxon>
        <taxon>Spiruromorpha</taxon>
        <taxon>Filarioidea</taxon>
        <taxon>Onchocercidae</taxon>
        <taxon>Onchocerca</taxon>
    </lineage>
</organism>
<feature type="region of interest" description="Disordered" evidence="5">
    <location>
        <begin position="18"/>
        <end position="44"/>
    </location>
</feature>
<feature type="region of interest" description="Disordered" evidence="5">
    <location>
        <begin position="64"/>
        <end position="85"/>
    </location>
</feature>
<feature type="compositionally biased region" description="Basic and acidic residues" evidence="5">
    <location>
        <begin position="64"/>
        <end position="74"/>
    </location>
</feature>
<keyword evidence="2 4" id="KW-0863">Zinc-finger</keyword>
<evidence type="ECO:0000256" key="2">
    <source>
        <dbReference type="ARBA" id="ARBA00022771"/>
    </source>
</evidence>
<dbReference type="GO" id="GO:0008270">
    <property type="term" value="F:zinc ion binding"/>
    <property type="evidence" value="ECO:0007669"/>
    <property type="project" value="UniProtKB-KW"/>
</dbReference>
<evidence type="ECO:0000313" key="9">
    <source>
        <dbReference type="WBParaSite" id="OFLC_0001611501-mRNA-1"/>
    </source>
</evidence>
<dbReference type="GO" id="GO:0005634">
    <property type="term" value="C:nucleus"/>
    <property type="evidence" value="ECO:0007669"/>
    <property type="project" value="UniProtKB-ARBA"/>
</dbReference>
<protein>
    <submittedName>
        <fullName evidence="9">C2H2-type domain-containing protein</fullName>
    </submittedName>
</protein>
<proteinExistence type="predicted"/>
<dbReference type="WBParaSite" id="OFLC_0001611501-mRNA-1">
    <property type="protein sequence ID" value="OFLC_0001611501-mRNA-1"/>
    <property type="gene ID" value="OFLC_0001611501"/>
</dbReference>
<dbReference type="EMBL" id="UZAJ01044088">
    <property type="protein sequence ID" value="VDP27238.1"/>
    <property type="molecule type" value="Genomic_DNA"/>
</dbReference>
<name>A0A183I8P0_9BILA</name>